<dbReference type="SMR" id="A0A0U8TC29"/>
<evidence type="ECO:0000259" key="2">
    <source>
        <dbReference type="Pfam" id="PF07127"/>
    </source>
</evidence>
<evidence type="ECO:0000313" key="3">
    <source>
        <dbReference type="EMBL" id="DAA64978.1"/>
    </source>
</evidence>
<dbReference type="AlphaFoldDB" id="A0A0U8TC29"/>
<name>A0A0U8TC29_CICAR</name>
<feature type="domain" description="Late nodulin" evidence="2">
    <location>
        <begin position="1"/>
        <end position="53"/>
    </location>
</feature>
<evidence type="ECO:0000256" key="1">
    <source>
        <dbReference type="SAM" id="SignalP"/>
    </source>
</evidence>
<dbReference type="EMBL" id="BK009389">
    <property type="protein sequence ID" value="DAA64978.1"/>
    <property type="molecule type" value="Genomic_DNA"/>
</dbReference>
<sequence>MATIHKFVYVMILIVFQLLVVTECLPHRQCTVDSDCPNICHPPKVPRCFYYQCFCHIIYIVS</sequence>
<proteinExistence type="predicted"/>
<dbReference type="InterPro" id="IPR009810">
    <property type="entry name" value="Nodulin_late_dom"/>
</dbReference>
<protein>
    <submittedName>
        <fullName evidence="3">Nodule cysteine-rich protein 4</fullName>
    </submittedName>
</protein>
<gene>
    <name evidence="3" type="primary">NCR4</name>
</gene>
<feature type="chain" id="PRO_5006864709" evidence="1">
    <location>
        <begin position="25"/>
        <end position="62"/>
    </location>
</feature>
<organism evidence="3">
    <name type="scientific">Cicer arietinum</name>
    <name type="common">Chickpea</name>
    <name type="synonym">Garbanzo</name>
    <dbReference type="NCBI Taxonomy" id="3827"/>
    <lineage>
        <taxon>Eukaryota</taxon>
        <taxon>Viridiplantae</taxon>
        <taxon>Streptophyta</taxon>
        <taxon>Embryophyta</taxon>
        <taxon>Tracheophyta</taxon>
        <taxon>Spermatophyta</taxon>
        <taxon>Magnoliopsida</taxon>
        <taxon>eudicotyledons</taxon>
        <taxon>Gunneridae</taxon>
        <taxon>Pentapetalae</taxon>
        <taxon>rosids</taxon>
        <taxon>fabids</taxon>
        <taxon>Fabales</taxon>
        <taxon>Fabaceae</taxon>
        <taxon>Papilionoideae</taxon>
        <taxon>50 kb inversion clade</taxon>
        <taxon>NPAAA clade</taxon>
        <taxon>Hologalegina</taxon>
        <taxon>IRL clade</taxon>
        <taxon>Cicereae</taxon>
        <taxon>Cicer</taxon>
    </lineage>
</organism>
<dbReference type="GO" id="GO:0046872">
    <property type="term" value="F:metal ion binding"/>
    <property type="evidence" value="ECO:0007669"/>
    <property type="project" value="InterPro"/>
</dbReference>
<accession>A0A0U8TC29</accession>
<reference evidence="3" key="1">
    <citation type="journal article" date="2015" name="Mol. Plant Microbe Interact.">
        <title>Terminal bacteroid differentiation is associated with variable morphological changes in legume species belonging to the inverted repeat-lacking clade.</title>
        <authorList>
            <person name="Montiel J."/>
            <person name="Szucs A."/>
            <person name="Boboescu I.Z."/>
            <person name="Gherman V.D."/>
            <person name="Kondorosi E."/>
            <person name="Kereszt A."/>
        </authorList>
    </citation>
    <scope>NUCLEOTIDE SEQUENCE</scope>
</reference>
<keyword evidence="1" id="KW-0732">Signal</keyword>
<dbReference type="Pfam" id="PF07127">
    <property type="entry name" value="Nodulin_late"/>
    <property type="match status" value="1"/>
</dbReference>
<feature type="signal peptide" evidence="1">
    <location>
        <begin position="1"/>
        <end position="24"/>
    </location>
</feature>